<feature type="compositionally biased region" description="Polar residues" evidence="1">
    <location>
        <begin position="528"/>
        <end position="546"/>
    </location>
</feature>
<dbReference type="AlphaFoldDB" id="A0A6A5CIF1"/>
<evidence type="ECO:0000313" key="4">
    <source>
        <dbReference type="Proteomes" id="UP000444721"/>
    </source>
</evidence>
<dbReference type="GeneID" id="68107265"/>
<feature type="region of interest" description="Disordered" evidence="1">
    <location>
        <begin position="400"/>
        <end position="425"/>
    </location>
</feature>
<dbReference type="OrthoDB" id="196547at2759"/>
<feature type="region of interest" description="Disordered" evidence="1">
    <location>
        <begin position="216"/>
        <end position="253"/>
    </location>
</feature>
<feature type="region of interest" description="Disordered" evidence="1">
    <location>
        <begin position="304"/>
        <end position="363"/>
    </location>
</feature>
<comment type="caution">
    <text evidence="3">The sequence shown here is derived from an EMBL/GenBank/DDBJ whole genome shotgun (WGS) entry which is preliminary data.</text>
</comment>
<reference evidence="3 4" key="1">
    <citation type="journal article" date="2019" name="Sci. Rep.">
        <title>Nanopore sequencing improves the draft genome of the human pathogenic amoeba Naegleria fowleri.</title>
        <authorList>
            <person name="Liechti N."/>
            <person name="Schurch N."/>
            <person name="Bruggmann R."/>
            <person name="Wittwer M."/>
        </authorList>
    </citation>
    <scope>NUCLEOTIDE SEQUENCE [LARGE SCALE GENOMIC DNA]</scope>
    <source>
        <strain evidence="3 4">ATCC 30894</strain>
    </source>
</reference>
<gene>
    <name evidence="3" type="ORF">FDP41_000047</name>
</gene>
<dbReference type="SUPFAM" id="SSF48097">
    <property type="entry name" value="Regulator of G-protein signaling, RGS"/>
    <property type="match status" value="1"/>
</dbReference>
<dbReference type="RefSeq" id="XP_044569721.1">
    <property type="nucleotide sequence ID" value="XM_044708141.1"/>
</dbReference>
<protein>
    <recommendedName>
        <fullName evidence="2">RGS domain-containing protein</fullName>
    </recommendedName>
</protein>
<feature type="compositionally biased region" description="Low complexity" evidence="1">
    <location>
        <begin position="1"/>
        <end position="11"/>
    </location>
</feature>
<feature type="compositionally biased region" description="Low complexity" evidence="1">
    <location>
        <begin position="337"/>
        <end position="349"/>
    </location>
</feature>
<dbReference type="PROSITE" id="PS50132">
    <property type="entry name" value="RGS"/>
    <property type="match status" value="1"/>
</dbReference>
<feature type="compositionally biased region" description="Low complexity" evidence="1">
    <location>
        <begin position="547"/>
        <end position="568"/>
    </location>
</feature>
<accession>A0A6A5CIF1</accession>
<dbReference type="InterPro" id="IPR044926">
    <property type="entry name" value="RGS_subdomain_2"/>
</dbReference>
<dbReference type="InterPro" id="IPR016137">
    <property type="entry name" value="RGS"/>
</dbReference>
<evidence type="ECO:0000256" key="1">
    <source>
        <dbReference type="SAM" id="MobiDB-lite"/>
    </source>
</evidence>
<feature type="compositionally biased region" description="Low complexity" evidence="1">
    <location>
        <begin position="584"/>
        <end position="610"/>
    </location>
</feature>
<keyword evidence="4" id="KW-1185">Reference proteome</keyword>
<dbReference type="VEuPathDB" id="AmoebaDB:NfTy_026270"/>
<feature type="compositionally biased region" description="Low complexity" evidence="1">
    <location>
        <begin position="404"/>
        <end position="425"/>
    </location>
</feature>
<feature type="compositionally biased region" description="Low complexity" evidence="1">
    <location>
        <begin position="78"/>
        <end position="115"/>
    </location>
</feature>
<dbReference type="OMA" id="IQHAFHE"/>
<proteinExistence type="predicted"/>
<dbReference type="Pfam" id="PF00615">
    <property type="entry name" value="RGS"/>
    <property type="match status" value="1"/>
</dbReference>
<feature type="compositionally biased region" description="Low complexity" evidence="1">
    <location>
        <begin position="704"/>
        <end position="716"/>
    </location>
</feature>
<dbReference type="VEuPathDB" id="AmoebaDB:FDP41_000047"/>
<feature type="region of interest" description="Disordered" evidence="1">
    <location>
        <begin position="663"/>
        <end position="688"/>
    </location>
</feature>
<feature type="compositionally biased region" description="Polar residues" evidence="1">
    <location>
        <begin position="226"/>
        <end position="252"/>
    </location>
</feature>
<evidence type="ECO:0000259" key="2">
    <source>
        <dbReference type="PROSITE" id="PS50132"/>
    </source>
</evidence>
<feature type="region of interest" description="Disordered" evidence="1">
    <location>
        <begin position="1"/>
        <end position="120"/>
    </location>
</feature>
<dbReference type="EMBL" id="VFQX01000001">
    <property type="protein sequence ID" value="KAF0985008.1"/>
    <property type="molecule type" value="Genomic_DNA"/>
</dbReference>
<dbReference type="SMART" id="SM00315">
    <property type="entry name" value="RGS"/>
    <property type="match status" value="1"/>
</dbReference>
<dbReference type="VEuPathDB" id="AmoebaDB:NF0010430"/>
<feature type="region of interest" description="Disordered" evidence="1">
    <location>
        <begin position="494"/>
        <end position="614"/>
    </location>
</feature>
<feature type="domain" description="RGS" evidence="2">
    <location>
        <begin position="129"/>
        <end position="296"/>
    </location>
</feature>
<name>A0A6A5CIF1_NAEFO</name>
<feature type="compositionally biased region" description="Polar residues" evidence="1">
    <location>
        <begin position="325"/>
        <end position="335"/>
    </location>
</feature>
<evidence type="ECO:0000313" key="3">
    <source>
        <dbReference type="EMBL" id="KAF0985008.1"/>
    </source>
</evidence>
<organism evidence="3 4">
    <name type="scientific">Naegleria fowleri</name>
    <name type="common">Brain eating amoeba</name>
    <dbReference type="NCBI Taxonomy" id="5763"/>
    <lineage>
        <taxon>Eukaryota</taxon>
        <taxon>Discoba</taxon>
        <taxon>Heterolobosea</taxon>
        <taxon>Tetramitia</taxon>
        <taxon>Eutetramitia</taxon>
        <taxon>Vahlkampfiidae</taxon>
        <taxon>Naegleria</taxon>
    </lineage>
</organism>
<feature type="compositionally biased region" description="Polar residues" evidence="1">
    <location>
        <begin position="12"/>
        <end position="22"/>
    </location>
</feature>
<feature type="compositionally biased region" description="Low complexity" evidence="1">
    <location>
        <begin position="46"/>
        <end position="71"/>
    </location>
</feature>
<feature type="region of interest" description="Disordered" evidence="1">
    <location>
        <begin position="704"/>
        <end position="732"/>
    </location>
</feature>
<dbReference type="Proteomes" id="UP000444721">
    <property type="component" value="Unassembled WGS sequence"/>
</dbReference>
<sequence length="732" mass="79622">MTTTTITTIMTQQHNNTSTSRDQAPAFNEGGGGGGTIISNNNTCLSNSSFSPTTLSTTTNNNTTTTTSTSSPQPPSSSSPTLNNNTTTSTININTTTTSTSNNNNNTTTTTSSPSPSSPPIIKIQHYFNYSTTMRDREACQCFLEYLTQVTHCDENLLYLLQLENIKSLKSVQNMMEQTQSLIDTFVKLESPKELNITDKMRTRIIENFEEVKSSVGMGTSGGNVDKQQQQQTSPRTGESKMSNVNTTSTPPELSPELLWTKIQHAFHELTVQINLQLKQDSFESFLSSDFFEKFIIKKVREKVASHSQQHHEKTKKKRSSSTTIYGNTHNSPNLGDSDFSSSTTSSTTTDDHYNGGDSSDSTVGDNYALGAATLMKRFVGGLFKGGGLAIQQMVNHGNNLEDSNSSSSSYSEISSPILTSDTDDNSLSLTASLSSLFKHRGGGSDRKESSQNETVEIMKNIIQDLYKQLIQKDNEIKRLQEVLRQHGQLMGIGGERKAKPLPTAPKQQPHSQDDLSLKTPRKGGVNTLKTLSASSPPNKPQCQLKNISNTTSNNNNNNNNSSSSEISSPRRLNSTNSMTTPRSSSNLVNPNNNNYVASPRSSGGDMSSSQTNRSMVATTTNITTTNSPIIKTVNRNSLNSELDSSSLMKQKKTTLDIVSSVNNKTLPTTPSATNVKNGNDHNNSNMPLSQRLQFFEKLSNNANVNNASTTSGNVVPTSPATSKRPQTVLNK</sequence>
<feature type="compositionally biased region" description="Polar residues" evidence="1">
    <location>
        <begin position="717"/>
        <end position="732"/>
    </location>
</feature>
<feature type="compositionally biased region" description="Polar residues" evidence="1">
    <location>
        <begin position="571"/>
        <end position="583"/>
    </location>
</feature>
<dbReference type="Gene3D" id="1.10.167.10">
    <property type="entry name" value="Regulator of G-protein Signalling 4, domain 2"/>
    <property type="match status" value="1"/>
</dbReference>
<dbReference type="InterPro" id="IPR036305">
    <property type="entry name" value="RGS_sf"/>
</dbReference>